<gene>
    <name evidence="4" type="ORF">O0V09_08615</name>
</gene>
<organism evidence="4 5">
    <name type="scientific">Dasania phycosphaerae</name>
    <dbReference type="NCBI Taxonomy" id="2950436"/>
    <lineage>
        <taxon>Bacteria</taxon>
        <taxon>Pseudomonadati</taxon>
        <taxon>Pseudomonadota</taxon>
        <taxon>Gammaproteobacteria</taxon>
        <taxon>Cellvibrionales</taxon>
        <taxon>Spongiibacteraceae</taxon>
        <taxon>Dasania</taxon>
    </lineage>
</organism>
<evidence type="ECO:0000313" key="4">
    <source>
        <dbReference type="EMBL" id="MCZ0865259.1"/>
    </source>
</evidence>
<dbReference type="EMBL" id="JAPTGG010000006">
    <property type="protein sequence ID" value="MCZ0865259.1"/>
    <property type="molecule type" value="Genomic_DNA"/>
</dbReference>
<proteinExistence type="predicted"/>
<keyword evidence="2" id="KW-0808">Transferase</keyword>
<dbReference type="CDD" id="cd03784">
    <property type="entry name" value="GT1_Gtf-like"/>
    <property type="match status" value="1"/>
</dbReference>
<dbReference type="InterPro" id="IPR010610">
    <property type="entry name" value="EryCIII-like_C"/>
</dbReference>
<dbReference type="GO" id="GO:0008194">
    <property type="term" value="F:UDP-glycosyltransferase activity"/>
    <property type="evidence" value="ECO:0007669"/>
    <property type="project" value="InterPro"/>
</dbReference>
<evidence type="ECO:0000256" key="2">
    <source>
        <dbReference type="ARBA" id="ARBA00022679"/>
    </source>
</evidence>
<name>A0A9J6RL92_9GAMM</name>
<evidence type="ECO:0000313" key="5">
    <source>
        <dbReference type="Proteomes" id="UP001069090"/>
    </source>
</evidence>
<dbReference type="PANTHER" id="PTHR48043:SF145">
    <property type="entry name" value="FI06409P-RELATED"/>
    <property type="match status" value="1"/>
</dbReference>
<feature type="domain" description="Erythromycin biosynthesis protein CIII-like C-terminal" evidence="3">
    <location>
        <begin position="307"/>
        <end position="408"/>
    </location>
</feature>
<dbReference type="InterPro" id="IPR050271">
    <property type="entry name" value="UDP-glycosyltransferase"/>
</dbReference>
<dbReference type="Gene3D" id="3.40.50.2000">
    <property type="entry name" value="Glycogen Phosphorylase B"/>
    <property type="match status" value="2"/>
</dbReference>
<sequence>MSSGKTIAFFPEAAFGPALNCVGIAQELRKMGHNPVFICDKGFSGVFAEYGFEEYPVNMSGDMSDEDVAKYWDNFIAQHLPHFKYSPLKQVEAYVAPVWDAIVDSAICAEPDLQMQLAKIKPDLICVDNVILFPAIKKAGCPWVRIISCSENEVTDPMVPPHLSGCSQGDYEGYKAFEAEFERCVAASHNRFNAFLKQQGEAPYPMGEFFEVSPTMNFLLYPKPLAFKRETPLSEDQFTYLEGCVRDEGVYEVPSFPAEYQDKPLIYVAFGSLGDSDVELYQRMLAAFANMPYRFLMKVGEDLSPYNKPANVHLQGWYPQPAVVPHADLFIHHGGNNSFNEALYFGKPAIIMPYCWDGHDNATRIEDTGYGRKLPRYDWTEQQLAKAIDDCLTNQSIQAKLPPLKEHMQKAQGGEKAAQVINEILNR</sequence>
<dbReference type="AlphaFoldDB" id="A0A9J6RL92"/>
<reference evidence="4 5" key="1">
    <citation type="submission" date="2022-12" db="EMBL/GenBank/DDBJ databases">
        <title>Dasania phycosphaerae sp. nov., isolated from particulate material of the south coast of Korea.</title>
        <authorList>
            <person name="Jiang Y."/>
        </authorList>
    </citation>
    <scope>NUCLEOTIDE SEQUENCE [LARGE SCALE GENOMIC DNA]</scope>
    <source>
        <strain evidence="4 5">GY-19</strain>
    </source>
</reference>
<keyword evidence="5" id="KW-1185">Reference proteome</keyword>
<keyword evidence="1" id="KW-0328">Glycosyltransferase</keyword>
<evidence type="ECO:0000259" key="3">
    <source>
        <dbReference type="Pfam" id="PF06722"/>
    </source>
</evidence>
<comment type="caution">
    <text evidence="4">The sequence shown here is derived from an EMBL/GenBank/DDBJ whole genome shotgun (WGS) entry which is preliminary data.</text>
</comment>
<dbReference type="RefSeq" id="WP_258331406.1">
    <property type="nucleotide sequence ID" value="NZ_JAPTGG010000006.1"/>
</dbReference>
<dbReference type="Pfam" id="PF06722">
    <property type="entry name" value="EryCIII-like_C"/>
    <property type="match status" value="1"/>
</dbReference>
<evidence type="ECO:0000256" key="1">
    <source>
        <dbReference type="ARBA" id="ARBA00022676"/>
    </source>
</evidence>
<dbReference type="InterPro" id="IPR002213">
    <property type="entry name" value="UDP_glucos_trans"/>
</dbReference>
<dbReference type="Proteomes" id="UP001069090">
    <property type="component" value="Unassembled WGS sequence"/>
</dbReference>
<dbReference type="SUPFAM" id="SSF53756">
    <property type="entry name" value="UDP-Glycosyltransferase/glycogen phosphorylase"/>
    <property type="match status" value="1"/>
</dbReference>
<dbReference type="GO" id="GO:0016758">
    <property type="term" value="F:hexosyltransferase activity"/>
    <property type="evidence" value="ECO:0007669"/>
    <property type="project" value="UniProtKB-ARBA"/>
</dbReference>
<protein>
    <submittedName>
        <fullName evidence="4">Glycosyltransferase</fullName>
    </submittedName>
</protein>
<dbReference type="PANTHER" id="PTHR48043">
    <property type="entry name" value="EG:EG0003.4 PROTEIN-RELATED"/>
    <property type="match status" value="1"/>
</dbReference>
<accession>A0A9J6RL92</accession>